<dbReference type="InterPro" id="IPR051170">
    <property type="entry name" value="Neural/epithelial_adhesion"/>
</dbReference>
<accession>A0AAJ7E2C5</accession>
<dbReference type="Pfam" id="PF07679">
    <property type="entry name" value="I-set"/>
    <property type="match status" value="1"/>
</dbReference>
<dbReference type="Pfam" id="PF13927">
    <property type="entry name" value="Ig_3"/>
    <property type="match status" value="1"/>
</dbReference>
<reference evidence="8" key="1">
    <citation type="submission" date="2025-08" db="UniProtKB">
        <authorList>
            <consortium name="RefSeq"/>
        </authorList>
    </citation>
    <scope>IDENTIFICATION</scope>
</reference>
<dbReference type="FunFam" id="2.60.40.10:FF:000032">
    <property type="entry name" value="palladin isoform X1"/>
    <property type="match status" value="1"/>
</dbReference>
<keyword evidence="7" id="KW-1185">Reference proteome</keyword>
<dbReference type="InterPro" id="IPR013098">
    <property type="entry name" value="Ig_I-set"/>
</dbReference>
<keyword evidence="1 5" id="KW-0732">Signal</keyword>
<protein>
    <submittedName>
        <fullName evidence="8">Lachesin-like</fullName>
    </submittedName>
</protein>
<keyword evidence="3" id="KW-1015">Disulfide bond</keyword>
<dbReference type="Proteomes" id="UP000695007">
    <property type="component" value="Unplaced"/>
</dbReference>
<dbReference type="Pfam" id="PF07686">
    <property type="entry name" value="V-set"/>
    <property type="match status" value="1"/>
</dbReference>
<feature type="domain" description="Ig-like" evidence="6">
    <location>
        <begin position="138"/>
        <end position="224"/>
    </location>
</feature>
<evidence type="ECO:0000256" key="3">
    <source>
        <dbReference type="ARBA" id="ARBA00023157"/>
    </source>
</evidence>
<dbReference type="GeneID" id="105368079"/>
<dbReference type="GO" id="GO:0043005">
    <property type="term" value="C:neuron projection"/>
    <property type="evidence" value="ECO:0007669"/>
    <property type="project" value="TreeGrafter"/>
</dbReference>
<keyword evidence="4" id="KW-0393">Immunoglobulin domain</keyword>
<dbReference type="AlphaFoldDB" id="A0AAJ7E2C5"/>
<sequence>MKGSKKMVFISIVCYCFVFIPLISCEQKPLILNVSKEKIKEIGDEVEFNCTVQNTQDYPVLWIKFDKDRLDRAPLSSNTFMIVRDKRISVNFDSITSTYSLKIKDLQEADTGFYQCQILITVAEKVSADVELQIRRPPMISRNTTRLINVTEGKQIELRCNADGFPVPRISWKRENDILLPSGGAIYRGNVLIIANAHRDDRGVYHCIAENGVGAEARANATVNIDFAPVITAIRPRVGQAQGYDVGLECKVEAHPRPVITWLKNDLELKREESTAHTDEFIDTYQRYSVGSFDYGEYVCRAQNKYGVAETKVELFETAIPVCASSCG</sequence>
<dbReference type="PROSITE" id="PS50835">
    <property type="entry name" value="IG_LIKE"/>
    <property type="match status" value="3"/>
</dbReference>
<dbReference type="InterPro" id="IPR036179">
    <property type="entry name" value="Ig-like_dom_sf"/>
</dbReference>
<evidence type="ECO:0000256" key="5">
    <source>
        <dbReference type="SAM" id="SignalP"/>
    </source>
</evidence>
<dbReference type="InterPro" id="IPR007110">
    <property type="entry name" value="Ig-like_dom"/>
</dbReference>
<dbReference type="InterPro" id="IPR003599">
    <property type="entry name" value="Ig_sub"/>
</dbReference>
<feature type="domain" description="Ig-like" evidence="6">
    <location>
        <begin position="229"/>
        <end position="316"/>
    </location>
</feature>
<evidence type="ECO:0000256" key="1">
    <source>
        <dbReference type="ARBA" id="ARBA00022729"/>
    </source>
</evidence>
<dbReference type="SUPFAM" id="SSF48726">
    <property type="entry name" value="Immunoglobulin"/>
    <property type="match status" value="3"/>
</dbReference>
<dbReference type="SMART" id="SM00409">
    <property type="entry name" value="IG"/>
    <property type="match status" value="3"/>
</dbReference>
<gene>
    <name evidence="8" type="primary">LOC105368079</name>
</gene>
<dbReference type="InterPro" id="IPR003598">
    <property type="entry name" value="Ig_sub2"/>
</dbReference>
<dbReference type="Gene3D" id="2.60.40.10">
    <property type="entry name" value="Immunoglobulins"/>
    <property type="match status" value="3"/>
</dbReference>
<dbReference type="PANTHER" id="PTHR12231:SF220">
    <property type="entry name" value="LACHESIN"/>
    <property type="match status" value="1"/>
</dbReference>
<feature type="domain" description="Ig-like" evidence="6">
    <location>
        <begin position="29"/>
        <end position="127"/>
    </location>
</feature>
<evidence type="ECO:0000256" key="4">
    <source>
        <dbReference type="ARBA" id="ARBA00023319"/>
    </source>
</evidence>
<dbReference type="InterPro" id="IPR013783">
    <property type="entry name" value="Ig-like_fold"/>
</dbReference>
<dbReference type="SMART" id="SM00408">
    <property type="entry name" value="IGc2"/>
    <property type="match status" value="3"/>
</dbReference>
<feature type="chain" id="PRO_5042612123" evidence="5">
    <location>
        <begin position="26"/>
        <end position="328"/>
    </location>
</feature>
<evidence type="ECO:0000313" key="7">
    <source>
        <dbReference type="Proteomes" id="UP000695007"/>
    </source>
</evidence>
<proteinExistence type="predicted"/>
<dbReference type="PANTHER" id="PTHR12231">
    <property type="entry name" value="CTX-RELATED TYPE I TRANSMEMBRANE PROTEIN"/>
    <property type="match status" value="1"/>
</dbReference>
<feature type="signal peptide" evidence="5">
    <location>
        <begin position="1"/>
        <end position="25"/>
    </location>
</feature>
<evidence type="ECO:0000313" key="8">
    <source>
        <dbReference type="RefSeq" id="XP_011505287.1"/>
    </source>
</evidence>
<dbReference type="RefSeq" id="XP_011505287.1">
    <property type="nucleotide sequence ID" value="XM_011506985.1"/>
</dbReference>
<organism evidence="7 8">
    <name type="scientific">Ceratosolen solmsi marchali</name>
    <dbReference type="NCBI Taxonomy" id="326594"/>
    <lineage>
        <taxon>Eukaryota</taxon>
        <taxon>Metazoa</taxon>
        <taxon>Ecdysozoa</taxon>
        <taxon>Arthropoda</taxon>
        <taxon>Hexapoda</taxon>
        <taxon>Insecta</taxon>
        <taxon>Pterygota</taxon>
        <taxon>Neoptera</taxon>
        <taxon>Endopterygota</taxon>
        <taxon>Hymenoptera</taxon>
        <taxon>Apocrita</taxon>
        <taxon>Proctotrupomorpha</taxon>
        <taxon>Chalcidoidea</taxon>
        <taxon>Agaonidae</taxon>
        <taxon>Agaoninae</taxon>
        <taxon>Ceratosolen</taxon>
    </lineage>
</organism>
<evidence type="ECO:0000256" key="2">
    <source>
        <dbReference type="ARBA" id="ARBA00022737"/>
    </source>
</evidence>
<evidence type="ECO:0000259" key="6">
    <source>
        <dbReference type="PROSITE" id="PS50835"/>
    </source>
</evidence>
<keyword evidence="2" id="KW-0677">Repeat</keyword>
<dbReference type="InterPro" id="IPR013106">
    <property type="entry name" value="Ig_V-set"/>
</dbReference>
<dbReference type="KEGG" id="csol:105368079"/>
<name>A0AAJ7E2C5_9HYME</name>